<gene>
    <name evidence="2" type="ORF">CUJ89_29435</name>
</gene>
<evidence type="ECO:0000313" key="2">
    <source>
        <dbReference type="EMBL" id="AXF24421.1"/>
    </source>
</evidence>
<proteinExistence type="predicted"/>
<name>A0A2Z5N4E9_BURPY</name>
<evidence type="ECO:0000313" key="3">
    <source>
        <dbReference type="Proteomes" id="UP000253104"/>
    </source>
</evidence>
<dbReference type="Gene3D" id="3.30.460.10">
    <property type="entry name" value="Beta Polymerase, domain 2"/>
    <property type="match status" value="1"/>
</dbReference>
<dbReference type="AlphaFoldDB" id="A0A2Z5N4E9"/>
<reference evidence="2 3" key="1">
    <citation type="journal article" date="2018" name="ISME J.">
        <title>Involvement of Burkholderiaceae and sulfurous volatiles in disease-suppressive soils.</title>
        <authorList>
            <person name="Carrion V.J."/>
            <person name="Cordovez V."/>
            <person name="Tyc O."/>
            <person name="Etalo D.W."/>
            <person name="de Bruijn I."/>
            <person name="de Jager V.C."/>
            <person name="Medema M.H."/>
            <person name="Eberl L."/>
            <person name="Raaijmakers J.M."/>
        </authorList>
    </citation>
    <scope>NUCLEOTIDE SEQUENCE [LARGE SCALE GENOMIC DNA]</scope>
    <source>
        <strain evidence="3">mHSR5</strain>
    </source>
</reference>
<feature type="domain" description="Polymerase nucleotidyl transferase" evidence="1">
    <location>
        <begin position="12"/>
        <end position="47"/>
    </location>
</feature>
<dbReference type="InterPro" id="IPR002934">
    <property type="entry name" value="Polymerase_NTP_transf_dom"/>
</dbReference>
<dbReference type="InterPro" id="IPR043519">
    <property type="entry name" value="NT_sf"/>
</dbReference>
<dbReference type="EMBL" id="CP024903">
    <property type="protein sequence ID" value="AXF24421.1"/>
    <property type="molecule type" value="Genomic_DNA"/>
</dbReference>
<organism evidence="2 3">
    <name type="scientific">Burkholderia pyrrocinia</name>
    <name type="common">Pseudomonas pyrrocinia</name>
    <dbReference type="NCBI Taxonomy" id="60550"/>
    <lineage>
        <taxon>Bacteria</taxon>
        <taxon>Pseudomonadati</taxon>
        <taxon>Pseudomonadota</taxon>
        <taxon>Betaproteobacteria</taxon>
        <taxon>Burkholderiales</taxon>
        <taxon>Burkholderiaceae</taxon>
        <taxon>Burkholderia</taxon>
        <taxon>Burkholderia cepacia complex</taxon>
    </lineage>
</organism>
<dbReference type="SUPFAM" id="SSF81301">
    <property type="entry name" value="Nucleotidyltransferase"/>
    <property type="match status" value="1"/>
</dbReference>
<protein>
    <recommendedName>
        <fullName evidence="1">Polymerase nucleotidyl transferase domain-containing protein</fullName>
    </recommendedName>
</protein>
<dbReference type="GO" id="GO:0016779">
    <property type="term" value="F:nucleotidyltransferase activity"/>
    <property type="evidence" value="ECO:0007669"/>
    <property type="project" value="InterPro"/>
</dbReference>
<sequence length="342" mass="38379">MLTAILREAERTGLEVRFVLMGGSFSEGLASSASDVDLVVVHDGERKSKNIVLVVAGVKVEAMVFGQQDFSMMIRMGRQGAAGAAYFWQLDARRRLLFSRPIHGHDAYEAQFGQARLEDFVADLAEFQKSLAIKSFSDVKGAFDDALHEDDLRIRCRIHLEHSVDLLLSSLGDYYFREKYRMARIRRSLKGDCLALVEDSISALLSGRMLEGRGLTSLSAWSGQVFAYSTLCQYLAAFSDFWPGWMTVGDVERFLKPPALEFPVGIFLNDKDVLCLSRRSAFKIPMEVANAVGLRLLGFSEDRVVEGIEAYVRYESARGRDDVVPENLLRKKLQKIMVRLGV</sequence>
<evidence type="ECO:0000259" key="1">
    <source>
        <dbReference type="Pfam" id="PF01909"/>
    </source>
</evidence>
<accession>A0A2Z5N4E9</accession>
<dbReference type="Pfam" id="PF01909">
    <property type="entry name" value="NTP_transf_2"/>
    <property type="match status" value="1"/>
</dbReference>
<dbReference type="Proteomes" id="UP000253104">
    <property type="component" value="Chromosome mHSR5_B"/>
</dbReference>